<keyword evidence="3" id="KW-1185">Reference proteome</keyword>
<comment type="caution">
    <text evidence="2">The sequence shown here is derived from an EMBL/GenBank/DDBJ whole genome shotgun (WGS) entry which is preliminary data.</text>
</comment>
<dbReference type="EMBL" id="JAAGAX010000010">
    <property type="protein sequence ID" value="KAF2301962.1"/>
    <property type="molecule type" value="Genomic_DNA"/>
</dbReference>
<feature type="region of interest" description="Disordered" evidence="1">
    <location>
        <begin position="1"/>
        <end position="25"/>
    </location>
</feature>
<name>A0A6A6LKJ9_HEVBR</name>
<evidence type="ECO:0000313" key="2">
    <source>
        <dbReference type="EMBL" id="KAF2301962.1"/>
    </source>
</evidence>
<gene>
    <name evidence="2" type="ORF">GH714_030878</name>
</gene>
<evidence type="ECO:0000256" key="1">
    <source>
        <dbReference type="SAM" id="MobiDB-lite"/>
    </source>
</evidence>
<sequence>MVSSEVGVSHTGDADNELSNSICNDDAANDDLEEQLVECNHVKERSCAILESDGLEMIFLNRPKPPLDQADHQPILADVSQGLTSDNDIP</sequence>
<protein>
    <submittedName>
        <fullName evidence="2">Uncharacterized protein</fullName>
    </submittedName>
</protein>
<proteinExistence type="predicted"/>
<accession>A0A6A6LKJ9</accession>
<reference evidence="2 3" key="1">
    <citation type="journal article" date="2020" name="Mol. Plant">
        <title>The Chromosome-Based Rubber Tree Genome Provides New Insights into Spurge Genome Evolution and Rubber Biosynthesis.</title>
        <authorList>
            <person name="Liu J."/>
            <person name="Shi C."/>
            <person name="Shi C.C."/>
            <person name="Li W."/>
            <person name="Zhang Q.J."/>
            <person name="Zhang Y."/>
            <person name="Li K."/>
            <person name="Lu H.F."/>
            <person name="Shi C."/>
            <person name="Zhu S.T."/>
            <person name="Xiao Z.Y."/>
            <person name="Nan H."/>
            <person name="Yue Y."/>
            <person name="Zhu X.G."/>
            <person name="Wu Y."/>
            <person name="Hong X.N."/>
            <person name="Fan G.Y."/>
            <person name="Tong Y."/>
            <person name="Zhang D."/>
            <person name="Mao C.L."/>
            <person name="Liu Y.L."/>
            <person name="Hao S.J."/>
            <person name="Liu W.Q."/>
            <person name="Lv M.Q."/>
            <person name="Zhang H.B."/>
            <person name="Liu Y."/>
            <person name="Hu-Tang G.R."/>
            <person name="Wang J.P."/>
            <person name="Wang J.H."/>
            <person name="Sun Y.H."/>
            <person name="Ni S.B."/>
            <person name="Chen W.B."/>
            <person name="Zhang X.C."/>
            <person name="Jiao Y.N."/>
            <person name="Eichler E.E."/>
            <person name="Li G.H."/>
            <person name="Liu X."/>
            <person name="Gao L.Z."/>
        </authorList>
    </citation>
    <scope>NUCLEOTIDE SEQUENCE [LARGE SCALE GENOMIC DNA]</scope>
    <source>
        <strain evidence="3">cv. GT1</strain>
        <tissue evidence="2">Leaf</tissue>
    </source>
</reference>
<evidence type="ECO:0000313" key="3">
    <source>
        <dbReference type="Proteomes" id="UP000467840"/>
    </source>
</evidence>
<dbReference type="Proteomes" id="UP000467840">
    <property type="component" value="Chromosome 4"/>
</dbReference>
<organism evidence="2 3">
    <name type="scientific">Hevea brasiliensis</name>
    <name type="common">Para rubber tree</name>
    <name type="synonym">Siphonia brasiliensis</name>
    <dbReference type="NCBI Taxonomy" id="3981"/>
    <lineage>
        <taxon>Eukaryota</taxon>
        <taxon>Viridiplantae</taxon>
        <taxon>Streptophyta</taxon>
        <taxon>Embryophyta</taxon>
        <taxon>Tracheophyta</taxon>
        <taxon>Spermatophyta</taxon>
        <taxon>Magnoliopsida</taxon>
        <taxon>eudicotyledons</taxon>
        <taxon>Gunneridae</taxon>
        <taxon>Pentapetalae</taxon>
        <taxon>rosids</taxon>
        <taxon>fabids</taxon>
        <taxon>Malpighiales</taxon>
        <taxon>Euphorbiaceae</taxon>
        <taxon>Crotonoideae</taxon>
        <taxon>Micrandreae</taxon>
        <taxon>Hevea</taxon>
    </lineage>
</organism>
<dbReference type="AlphaFoldDB" id="A0A6A6LKJ9"/>